<dbReference type="RefSeq" id="WP_155112007.1">
    <property type="nucleotide sequence ID" value="NZ_WMIB01000006.1"/>
</dbReference>
<keyword evidence="7" id="KW-1185">Reference proteome</keyword>
<dbReference type="EMBL" id="WMIB01000006">
    <property type="protein sequence ID" value="MTH53485.1"/>
    <property type="molecule type" value="Genomic_DNA"/>
</dbReference>
<protein>
    <submittedName>
        <fullName evidence="6">Bifunctional 4-hydroxy-2-oxoglutarate aldolase/2-dehydro-3-deoxy-phosphogluconate aldolase</fullName>
        <ecNumber evidence="6">4.1.2.14</ecNumber>
        <ecNumber evidence="6">4.1.3.16</ecNumber>
    </submittedName>
</protein>
<dbReference type="EC" id="4.1.3.16" evidence="6"/>
<dbReference type="OrthoDB" id="9802667at2"/>
<evidence type="ECO:0000256" key="4">
    <source>
        <dbReference type="ARBA" id="ARBA00023239"/>
    </source>
</evidence>
<dbReference type="AlphaFoldDB" id="A0A7X2S588"/>
<evidence type="ECO:0000313" key="7">
    <source>
        <dbReference type="Proteomes" id="UP000434639"/>
    </source>
</evidence>
<evidence type="ECO:0000313" key="6">
    <source>
        <dbReference type="EMBL" id="MTH53485.1"/>
    </source>
</evidence>
<dbReference type="Pfam" id="PF01081">
    <property type="entry name" value="Aldolase"/>
    <property type="match status" value="1"/>
</dbReference>
<comment type="pathway">
    <text evidence="1">Carbohydrate acid metabolism.</text>
</comment>
<dbReference type="PANTHER" id="PTHR30246">
    <property type="entry name" value="2-KETO-3-DEOXY-6-PHOSPHOGLUCONATE ALDOLASE"/>
    <property type="match status" value="1"/>
</dbReference>
<organism evidence="6 7">
    <name type="scientific">Metabacillus mangrovi</name>
    <dbReference type="NCBI Taxonomy" id="1491830"/>
    <lineage>
        <taxon>Bacteria</taxon>
        <taxon>Bacillati</taxon>
        <taxon>Bacillota</taxon>
        <taxon>Bacilli</taxon>
        <taxon>Bacillales</taxon>
        <taxon>Bacillaceae</taxon>
        <taxon>Metabacillus</taxon>
    </lineage>
</organism>
<dbReference type="Proteomes" id="UP000434639">
    <property type="component" value="Unassembled WGS sequence"/>
</dbReference>
<evidence type="ECO:0000256" key="1">
    <source>
        <dbReference type="ARBA" id="ARBA00004761"/>
    </source>
</evidence>
<gene>
    <name evidence="6" type="primary">eda</name>
    <name evidence="6" type="ORF">GKZ89_08645</name>
</gene>
<dbReference type="InterPro" id="IPR013785">
    <property type="entry name" value="Aldolase_TIM"/>
</dbReference>
<sequence>MKSNAIQESGIVAVIRGADPDTIVPIAQALKDGGVTALEITMENPLAVKVIEQLRLEFGDELLAGAGTVLDAETARTAISAGAKFIFSPTVSLDTIRVAKRYGVISVPGAMTPTEILTAFEAGADLVKVFPASVLGADYFKALAGPLPHIPLMPTGGIGLNNIRDFVKAGAAAAGAGSTLVNGTMDADRDSLTALTERALAFSEAFHGVRLQEK</sequence>
<dbReference type="Gene3D" id="3.20.20.70">
    <property type="entry name" value="Aldolase class I"/>
    <property type="match status" value="1"/>
</dbReference>
<comment type="caution">
    <text evidence="6">The sequence shown here is derived from an EMBL/GenBank/DDBJ whole genome shotgun (WGS) entry which is preliminary data.</text>
</comment>
<dbReference type="InterPro" id="IPR000887">
    <property type="entry name" value="Aldlse_KDPG_KHG"/>
</dbReference>
<evidence type="ECO:0000256" key="2">
    <source>
        <dbReference type="ARBA" id="ARBA00006906"/>
    </source>
</evidence>
<dbReference type="GO" id="GO:0008675">
    <property type="term" value="F:2-dehydro-3-deoxy-phosphogluconate aldolase activity"/>
    <property type="evidence" value="ECO:0007669"/>
    <property type="project" value="UniProtKB-EC"/>
</dbReference>
<name>A0A7X2S588_9BACI</name>
<dbReference type="EC" id="4.1.2.14" evidence="6"/>
<proteinExistence type="inferred from homology"/>
<evidence type="ECO:0000256" key="5">
    <source>
        <dbReference type="ARBA" id="ARBA00023277"/>
    </source>
</evidence>
<dbReference type="PANTHER" id="PTHR30246:SF1">
    <property type="entry name" value="2-DEHYDRO-3-DEOXY-6-PHOSPHOGALACTONATE ALDOLASE-RELATED"/>
    <property type="match status" value="1"/>
</dbReference>
<accession>A0A7X2S588</accession>
<comment type="similarity">
    <text evidence="2">Belongs to the KHG/KDPG aldolase family.</text>
</comment>
<reference evidence="6 7" key="1">
    <citation type="journal article" date="2017" name="Int. J. Syst. Evol. Microbiol.">
        <title>Bacillus mangrovi sp. nov., isolated from a sediment sample from a mangrove forest.</title>
        <authorList>
            <person name="Gupta V."/>
            <person name="Singh P.K."/>
            <person name="Korpole S."/>
            <person name="Tanuku N.R.S."/>
            <person name="Pinnaka A.K."/>
        </authorList>
    </citation>
    <scope>NUCLEOTIDE SEQUENCE [LARGE SCALE GENOMIC DNA]</scope>
    <source>
        <strain evidence="6 7">KCTC 33872</strain>
    </source>
</reference>
<dbReference type="SUPFAM" id="SSF51569">
    <property type="entry name" value="Aldolase"/>
    <property type="match status" value="1"/>
</dbReference>
<dbReference type="CDD" id="cd00452">
    <property type="entry name" value="KDPG_aldolase"/>
    <property type="match status" value="1"/>
</dbReference>
<dbReference type="GO" id="GO:0008700">
    <property type="term" value="F:(R,S)-4-hydroxy-2-oxoglutarate aldolase activity"/>
    <property type="evidence" value="ECO:0007669"/>
    <property type="project" value="UniProtKB-EC"/>
</dbReference>
<dbReference type="NCBIfam" id="TIGR01182">
    <property type="entry name" value="eda"/>
    <property type="match status" value="1"/>
</dbReference>
<evidence type="ECO:0000256" key="3">
    <source>
        <dbReference type="ARBA" id="ARBA00011233"/>
    </source>
</evidence>
<keyword evidence="4 6" id="KW-0456">Lyase</keyword>
<comment type="subunit">
    <text evidence="3">Homotrimer.</text>
</comment>
<keyword evidence="5" id="KW-0119">Carbohydrate metabolism</keyword>